<keyword evidence="3" id="KW-1185">Reference proteome</keyword>
<organism evidence="2 3">
    <name type="scientific">Paxillus rubicundulus Ve08.2h10</name>
    <dbReference type="NCBI Taxonomy" id="930991"/>
    <lineage>
        <taxon>Eukaryota</taxon>
        <taxon>Fungi</taxon>
        <taxon>Dikarya</taxon>
        <taxon>Basidiomycota</taxon>
        <taxon>Agaricomycotina</taxon>
        <taxon>Agaricomycetes</taxon>
        <taxon>Agaricomycetidae</taxon>
        <taxon>Boletales</taxon>
        <taxon>Paxilineae</taxon>
        <taxon>Paxillaceae</taxon>
        <taxon>Paxillus</taxon>
    </lineage>
</organism>
<feature type="compositionally biased region" description="Polar residues" evidence="1">
    <location>
        <begin position="234"/>
        <end position="255"/>
    </location>
</feature>
<proteinExistence type="predicted"/>
<feature type="region of interest" description="Disordered" evidence="1">
    <location>
        <begin position="222"/>
        <end position="272"/>
    </location>
</feature>
<sequence length="272" mass="30328">MSSYRGPDMVSQFHNFNFSSRHIDTSTSGSLDPPNMPTLPPHDSTSTLLDRDLPSDDEPGDDEPRSDRDRNPFDNDESIPLPPNLMMVLADTICGLADITCHNLTSKPSQRTKVWEPDTFDSTNTHKLSAFIVQFTFAQSSLKGMALKWFEPNLLHTEDPDLYAKHQLDNLSMKDSQRINNGLPDCIKDEIARVGKPAMLTELHILSQGINTHYWEHKSKITRQAKPANPPPSNTHTLSSTRPMPNPTSSTSAHNSDSRVKAPPPHSSQPDL</sequence>
<evidence type="ECO:0000313" key="2">
    <source>
        <dbReference type="EMBL" id="KIK75998.1"/>
    </source>
</evidence>
<dbReference type="InParanoid" id="A0A0D0CLB5"/>
<feature type="compositionally biased region" description="Basic and acidic residues" evidence="1">
    <location>
        <begin position="62"/>
        <end position="73"/>
    </location>
</feature>
<feature type="region of interest" description="Disordered" evidence="1">
    <location>
        <begin position="21"/>
        <end position="82"/>
    </location>
</feature>
<evidence type="ECO:0000313" key="3">
    <source>
        <dbReference type="Proteomes" id="UP000054538"/>
    </source>
</evidence>
<feature type="compositionally biased region" description="Pro residues" evidence="1">
    <location>
        <begin position="262"/>
        <end position="272"/>
    </location>
</feature>
<evidence type="ECO:0000256" key="1">
    <source>
        <dbReference type="SAM" id="MobiDB-lite"/>
    </source>
</evidence>
<gene>
    <name evidence="2" type="ORF">PAXRUDRAFT_18519</name>
</gene>
<dbReference type="OrthoDB" id="2691415at2759"/>
<reference evidence="3" key="2">
    <citation type="submission" date="2015-01" db="EMBL/GenBank/DDBJ databases">
        <title>Evolutionary Origins and Diversification of the Mycorrhizal Mutualists.</title>
        <authorList>
            <consortium name="DOE Joint Genome Institute"/>
            <consortium name="Mycorrhizal Genomics Consortium"/>
            <person name="Kohler A."/>
            <person name="Kuo A."/>
            <person name="Nagy L.G."/>
            <person name="Floudas D."/>
            <person name="Copeland A."/>
            <person name="Barry K.W."/>
            <person name="Cichocki N."/>
            <person name="Veneault-Fourrey C."/>
            <person name="LaButti K."/>
            <person name="Lindquist E.A."/>
            <person name="Lipzen A."/>
            <person name="Lundell T."/>
            <person name="Morin E."/>
            <person name="Murat C."/>
            <person name="Riley R."/>
            <person name="Ohm R."/>
            <person name="Sun H."/>
            <person name="Tunlid A."/>
            <person name="Henrissat B."/>
            <person name="Grigoriev I.V."/>
            <person name="Hibbett D.S."/>
            <person name="Martin F."/>
        </authorList>
    </citation>
    <scope>NUCLEOTIDE SEQUENCE [LARGE SCALE GENOMIC DNA]</scope>
    <source>
        <strain evidence="3">Ve08.2h10</strain>
    </source>
</reference>
<feature type="compositionally biased region" description="Polar residues" evidence="1">
    <location>
        <begin position="21"/>
        <end position="30"/>
    </location>
</feature>
<dbReference type="STRING" id="930991.A0A0D0CLB5"/>
<protein>
    <submittedName>
        <fullName evidence="2">Uncharacterized protein</fullName>
    </submittedName>
</protein>
<dbReference type="AlphaFoldDB" id="A0A0D0CLB5"/>
<accession>A0A0D0CLB5</accession>
<dbReference type="HOGENOM" id="CLU_033743_2_0_1"/>
<name>A0A0D0CLB5_9AGAM</name>
<dbReference type="Proteomes" id="UP000054538">
    <property type="component" value="Unassembled WGS sequence"/>
</dbReference>
<reference evidence="2 3" key="1">
    <citation type="submission" date="2014-04" db="EMBL/GenBank/DDBJ databases">
        <authorList>
            <consortium name="DOE Joint Genome Institute"/>
            <person name="Kuo A."/>
            <person name="Kohler A."/>
            <person name="Jargeat P."/>
            <person name="Nagy L.G."/>
            <person name="Floudas D."/>
            <person name="Copeland A."/>
            <person name="Barry K.W."/>
            <person name="Cichocki N."/>
            <person name="Veneault-Fourrey C."/>
            <person name="LaButti K."/>
            <person name="Lindquist E.A."/>
            <person name="Lipzen A."/>
            <person name="Lundell T."/>
            <person name="Morin E."/>
            <person name="Murat C."/>
            <person name="Sun H."/>
            <person name="Tunlid A."/>
            <person name="Henrissat B."/>
            <person name="Grigoriev I.V."/>
            <person name="Hibbett D.S."/>
            <person name="Martin F."/>
            <person name="Nordberg H.P."/>
            <person name="Cantor M.N."/>
            <person name="Hua S.X."/>
        </authorList>
    </citation>
    <scope>NUCLEOTIDE SEQUENCE [LARGE SCALE GENOMIC DNA]</scope>
    <source>
        <strain evidence="2 3">Ve08.2h10</strain>
    </source>
</reference>
<dbReference type="EMBL" id="KN827728">
    <property type="protein sequence ID" value="KIK75998.1"/>
    <property type="molecule type" value="Genomic_DNA"/>
</dbReference>